<dbReference type="PATRIC" id="fig|394.7.peg.1858"/>
<accession>C3KKG4</accession>
<reference evidence="3" key="1">
    <citation type="journal article" date="2004" name="J. Bacteriol.">
        <title>An evolutionary hot spot: the pNGR234b replicon of Rhizobium sp. strain NGR234.</title>
        <authorList>
            <person name="Streit W.R."/>
            <person name="Schmitz R.A."/>
            <person name="Perret X."/>
            <person name="Staehelin C."/>
            <person name="Deakin W.J."/>
            <person name="Raasch C."/>
            <person name="Liesegang H."/>
            <person name="Broughton W.J."/>
        </authorList>
    </citation>
    <scope>NUCLEOTIDE SEQUENCE [LARGE SCALE GENOMIC DNA]</scope>
    <source>
        <strain evidence="3">NBRC 101917 / NGR234</strain>
    </source>
</reference>
<evidence type="ECO:0000313" key="3">
    <source>
        <dbReference type="Proteomes" id="UP000001054"/>
    </source>
</evidence>
<proteinExistence type="predicted"/>
<gene>
    <name evidence="2" type="ordered locus">NGR_b14490</name>
</gene>
<feature type="chain" id="PRO_5002927340" evidence="1">
    <location>
        <begin position="24"/>
        <end position="95"/>
    </location>
</feature>
<evidence type="ECO:0000313" key="2">
    <source>
        <dbReference type="EMBL" id="ACP22900.1"/>
    </source>
</evidence>
<keyword evidence="2" id="KW-0614">Plasmid</keyword>
<protein>
    <submittedName>
        <fullName evidence="2">Uncharacterized protein</fullName>
    </submittedName>
</protein>
<dbReference type="KEGG" id="rhi:NGR_b14490"/>
<dbReference type="OrthoDB" id="8283619at2"/>
<name>C3KKG4_SINFN</name>
<keyword evidence="3" id="KW-1185">Reference proteome</keyword>
<dbReference type="Proteomes" id="UP000001054">
    <property type="component" value="Plasmid pNGR234b"/>
</dbReference>
<dbReference type="HOGENOM" id="CLU_166167_0_0_5"/>
<feature type="signal peptide" evidence="1">
    <location>
        <begin position="1"/>
        <end position="23"/>
    </location>
</feature>
<dbReference type="EMBL" id="CP000874">
    <property type="protein sequence ID" value="ACP22900.1"/>
    <property type="molecule type" value="Genomic_DNA"/>
</dbReference>
<organism evidence="2 3">
    <name type="scientific">Sinorhizobium fredii (strain NBRC 101917 / NGR234)</name>
    <dbReference type="NCBI Taxonomy" id="394"/>
    <lineage>
        <taxon>Bacteria</taxon>
        <taxon>Pseudomonadati</taxon>
        <taxon>Pseudomonadota</taxon>
        <taxon>Alphaproteobacteria</taxon>
        <taxon>Hyphomicrobiales</taxon>
        <taxon>Rhizobiaceae</taxon>
        <taxon>Sinorhizobium/Ensifer group</taxon>
        <taxon>Sinorhizobium</taxon>
    </lineage>
</organism>
<keyword evidence="1" id="KW-0732">Signal</keyword>
<geneLocation type="plasmid" evidence="3">
    <name>sym pNGR234b</name>
</geneLocation>
<dbReference type="AlphaFoldDB" id="C3KKG4"/>
<sequence length="95" mass="10013">MLRAMLGNSAGRALLAHALTAGAGAAAANLIGHREEVMQSAKTASRKGTKAVGTAGEALRAAFSAAMEVVRDSDDLSFKRRRSQKHFPRPRALLL</sequence>
<evidence type="ECO:0000256" key="1">
    <source>
        <dbReference type="SAM" id="SignalP"/>
    </source>
</evidence>
<reference evidence="2 3" key="2">
    <citation type="journal article" date="2009" name="Appl. Environ. Microbiol.">
        <title>Rhizobium sp. strain NGR234 possesses a remarkable number of secretion systems.</title>
        <authorList>
            <person name="Schmeisser C."/>
            <person name="Liesegang H."/>
            <person name="Krysciak D."/>
            <person name="Bakkou N."/>
            <person name="Le Quere A."/>
            <person name="Wollherr A."/>
            <person name="Heinemeyer I."/>
            <person name="Morgenstern B."/>
            <person name="Pommerening-Roeser A."/>
            <person name="Flores M."/>
            <person name="Palacios R."/>
            <person name="Brenner S."/>
            <person name="Gottschalk G."/>
            <person name="Schmitz R.A."/>
            <person name="Broughton W.J."/>
            <person name="Perret X."/>
            <person name="Strittmatter A.W."/>
            <person name="Streit W.R."/>
        </authorList>
    </citation>
    <scope>NUCLEOTIDE SEQUENCE [LARGE SCALE GENOMIC DNA]</scope>
    <source>
        <strain evidence="3">NBRC 101917 / NGR234</strain>
    </source>
</reference>